<protein>
    <recommendedName>
        <fullName evidence="6">Oxygen sensor histidine kinase NreB</fullName>
        <ecNumber evidence="5">2.7.13.3</ecNumber>
    </recommendedName>
    <alternativeName>
        <fullName evidence="19">Nitrogen regulation protein B</fullName>
    </alternativeName>
</protein>
<dbReference type="Gene3D" id="3.30.565.10">
    <property type="entry name" value="Histidine kinase-like ATPase, C-terminal domain"/>
    <property type="match status" value="1"/>
</dbReference>
<dbReference type="SMART" id="SM01079">
    <property type="entry name" value="CHASE"/>
    <property type="match status" value="1"/>
</dbReference>
<dbReference type="Pfam" id="PF02518">
    <property type="entry name" value="HATPase_c"/>
    <property type="match status" value="1"/>
</dbReference>
<evidence type="ECO:0000256" key="3">
    <source>
        <dbReference type="ARBA" id="ARBA00004370"/>
    </source>
</evidence>
<evidence type="ECO:0000256" key="18">
    <source>
        <dbReference type="ARBA" id="ARBA00024827"/>
    </source>
</evidence>
<accession>A0A1T2L1I3</accession>
<evidence type="ECO:0000256" key="7">
    <source>
        <dbReference type="ARBA" id="ARBA00022485"/>
    </source>
</evidence>
<dbReference type="PANTHER" id="PTHR24421">
    <property type="entry name" value="NITRATE/NITRITE SENSOR PROTEIN NARX-RELATED"/>
    <property type="match status" value="1"/>
</dbReference>
<evidence type="ECO:0000259" key="23">
    <source>
        <dbReference type="PROSITE" id="PS50113"/>
    </source>
</evidence>
<dbReference type="RefSeq" id="WP_135622412.1">
    <property type="nucleotide sequence ID" value="NZ_MPRL01000066.1"/>
</dbReference>
<evidence type="ECO:0000256" key="6">
    <source>
        <dbReference type="ARBA" id="ARBA00017322"/>
    </source>
</evidence>
<evidence type="ECO:0000256" key="19">
    <source>
        <dbReference type="ARBA" id="ARBA00030800"/>
    </source>
</evidence>
<dbReference type="Gene3D" id="3.30.450.350">
    <property type="entry name" value="CHASE domain"/>
    <property type="match status" value="1"/>
</dbReference>
<dbReference type="GO" id="GO:0051539">
    <property type="term" value="F:4 iron, 4 sulfur cluster binding"/>
    <property type="evidence" value="ECO:0007669"/>
    <property type="project" value="UniProtKB-KW"/>
</dbReference>
<dbReference type="InterPro" id="IPR004358">
    <property type="entry name" value="Sig_transdc_His_kin-like_C"/>
</dbReference>
<evidence type="ECO:0000256" key="13">
    <source>
        <dbReference type="ARBA" id="ARBA00022989"/>
    </source>
</evidence>
<evidence type="ECO:0000256" key="15">
    <source>
        <dbReference type="ARBA" id="ARBA00023012"/>
    </source>
</evidence>
<dbReference type="SMART" id="SM00091">
    <property type="entry name" value="PAS"/>
    <property type="match status" value="1"/>
</dbReference>
<evidence type="ECO:0000256" key="2">
    <source>
        <dbReference type="ARBA" id="ARBA00001966"/>
    </source>
</evidence>
<evidence type="ECO:0000256" key="11">
    <source>
        <dbReference type="ARBA" id="ARBA00022723"/>
    </source>
</evidence>
<feature type="domain" description="CHASE" evidence="24">
    <location>
        <begin position="71"/>
        <end position="303"/>
    </location>
</feature>
<keyword evidence="10 20" id="KW-0812">Transmembrane</keyword>
<keyword evidence="14" id="KW-0408">Iron</keyword>
<evidence type="ECO:0000313" key="25">
    <source>
        <dbReference type="EMBL" id="OOZ38968.1"/>
    </source>
</evidence>
<keyword evidence="17 20" id="KW-0472">Membrane</keyword>
<dbReference type="SUPFAM" id="SSF55785">
    <property type="entry name" value="PYP-like sensor domain (PAS domain)"/>
    <property type="match status" value="1"/>
</dbReference>
<comment type="subcellular location">
    <subcellularLocation>
        <location evidence="4">Cytoplasm</location>
    </subcellularLocation>
    <subcellularLocation>
        <location evidence="3">Membrane</location>
    </subcellularLocation>
</comment>
<dbReference type="NCBIfam" id="TIGR00229">
    <property type="entry name" value="sensory_box"/>
    <property type="match status" value="1"/>
</dbReference>
<evidence type="ECO:0000256" key="17">
    <source>
        <dbReference type="ARBA" id="ARBA00023136"/>
    </source>
</evidence>
<evidence type="ECO:0000313" key="26">
    <source>
        <dbReference type="Proteomes" id="UP000191110"/>
    </source>
</evidence>
<feature type="domain" description="Histidine kinase" evidence="21">
    <location>
        <begin position="529"/>
        <end position="726"/>
    </location>
</feature>
<dbReference type="InterPro" id="IPR000700">
    <property type="entry name" value="PAS-assoc_C"/>
</dbReference>
<comment type="function">
    <text evidence="18">Member of the two-component regulatory system NreB/NreC involved in the control of dissimilatory nitrate/nitrite reduction in response to oxygen. NreB functions as a direct oxygen sensor histidine kinase which is autophosphorylated, in the absence of oxygen, probably at the conserved histidine residue, and transfers its phosphate group probably to a conserved aspartate residue of NreC. NreB/NreC activates the expression of the nitrate (narGHJI) and nitrite (nir) reductase operons, as well as the putative nitrate transporter gene narT.</text>
</comment>
<dbReference type="GO" id="GO:0016020">
    <property type="term" value="C:membrane"/>
    <property type="evidence" value="ECO:0007669"/>
    <property type="project" value="UniProtKB-SubCell"/>
</dbReference>
<sequence>MHQAKRYAPIFLTFIIGVALSITLYKATNNWELQNQQVRFSNHATLYSNTIKSVIHDHIGTINLISDCVRSNPGLSRSRFSTLVRNTLERYPGIQGFSWNPVIDHSERDYYEMLASRELSRDFIFTERSSDGLIPASERDEYVIVYYIEPYQGNEAALGYDIASETIRKQSTKRAFLSGKLTATATIKLVQESEQQAGVLILLPIYHLDQPIETVEQRHAARRGVLVEVLRIGHIVDLALAPLTAIDGQLYLYDITNGDEHNLLHFIPATSAANSQPRDYQTLTQNFQWQQRFSVAGRTWELLFVPSASALEQTPSWQAYGVLITSLLLTVILIVHLTNRLHYTRDIEKSIKIQGETNQKLAEEVSRHKTTLDLLGREFSRAERYLETVEAVIIALDPDGNITLINRRGCELIGLSEDELIGMNWFDNFLPQPEGHEVIYEIFKKIISGVLDEVTYNENHIVTSSGERRLIAWHNSFDHDEQGNIVGSLSAGIDITERNRAEALTEELLQQNRGLTDKMFTIQEEERRHLAHELHDELGQLLTAIHLNARTIHTSTDFDDIQRSASIIDENAKVMHHSIRSLANQLRPSLLEHFGLAESLKGLIEQIEASHPHISYRIEINTPIDDFNETLAITLYRIVQEGVVNATRHANANNILISINSVQNERDEPRVVLSIEDDGEGLKSDLLGDGFGLPGIRERTRAIGGDFKLDSSPLGGLRIEVTLPTG</sequence>
<keyword evidence="9" id="KW-0808">Transferase</keyword>
<keyword evidence="26" id="KW-1185">Reference proteome</keyword>
<comment type="cofactor">
    <cofactor evidence="2">
        <name>[4Fe-4S] cluster</name>
        <dbReference type="ChEBI" id="CHEBI:49883"/>
    </cofactor>
</comment>
<evidence type="ECO:0000256" key="20">
    <source>
        <dbReference type="SAM" id="Phobius"/>
    </source>
</evidence>
<keyword evidence="11" id="KW-0479">Metal-binding</keyword>
<dbReference type="OrthoDB" id="9808408at2"/>
<evidence type="ECO:0000259" key="21">
    <source>
        <dbReference type="PROSITE" id="PS50109"/>
    </source>
</evidence>
<dbReference type="InterPro" id="IPR011712">
    <property type="entry name" value="Sig_transdc_His_kin_sub3_dim/P"/>
</dbReference>
<dbReference type="Pfam" id="PF08448">
    <property type="entry name" value="PAS_4"/>
    <property type="match status" value="1"/>
</dbReference>
<evidence type="ECO:0000256" key="14">
    <source>
        <dbReference type="ARBA" id="ARBA00023004"/>
    </source>
</evidence>
<evidence type="ECO:0000256" key="8">
    <source>
        <dbReference type="ARBA" id="ARBA00022490"/>
    </source>
</evidence>
<keyword evidence="8" id="KW-0963">Cytoplasm</keyword>
<dbReference type="PRINTS" id="PR00344">
    <property type="entry name" value="BCTRLSENSOR"/>
</dbReference>
<name>A0A1T2L1I3_9GAMM</name>
<proteinExistence type="predicted"/>
<dbReference type="CDD" id="cd16917">
    <property type="entry name" value="HATPase_UhpB-NarQ-NarX-like"/>
    <property type="match status" value="1"/>
</dbReference>
<comment type="caution">
    <text evidence="25">The sequence shown here is derived from an EMBL/GenBank/DDBJ whole genome shotgun (WGS) entry which is preliminary data.</text>
</comment>
<dbReference type="PROSITE" id="PS50109">
    <property type="entry name" value="HIS_KIN"/>
    <property type="match status" value="1"/>
</dbReference>
<dbReference type="SMART" id="SM00387">
    <property type="entry name" value="HATPase_c"/>
    <property type="match status" value="1"/>
</dbReference>
<keyword evidence="13 20" id="KW-1133">Transmembrane helix</keyword>
<dbReference type="Proteomes" id="UP000191110">
    <property type="component" value="Unassembled WGS sequence"/>
</dbReference>
<evidence type="ECO:0000259" key="22">
    <source>
        <dbReference type="PROSITE" id="PS50112"/>
    </source>
</evidence>
<dbReference type="InterPro" id="IPR003594">
    <property type="entry name" value="HATPase_dom"/>
</dbReference>
<dbReference type="InterPro" id="IPR035965">
    <property type="entry name" value="PAS-like_dom_sf"/>
</dbReference>
<reference evidence="25 26" key="1">
    <citation type="submission" date="2016-11" db="EMBL/GenBank/DDBJ databases">
        <title>Mixed transmission modes and dynamic genome evolution in an obligate animal-bacterial symbiosis.</title>
        <authorList>
            <person name="Russell S.L."/>
            <person name="Corbett-Detig R.B."/>
            <person name="Cavanaugh C.M."/>
        </authorList>
    </citation>
    <scope>NUCLEOTIDE SEQUENCE [LARGE SCALE GENOMIC DNA]</scope>
    <source>
        <strain evidence="25">Sveles-Q1</strain>
    </source>
</reference>
<dbReference type="PROSITE" id="PS50112">
    <property type="entry name" value="PAS"/>
    <property type="match status" value="1"/>
</dbReference>
<dbReference type="Gene3D" id="3.30.450.20">
    <property type="entry name" value="PAS domain"/>
    <property type="match status" value="1"/>
</dbReference>
<dbReference type="GO" id="GO:0000155">
    <property type="term" value="F:phosphorelay sensor kinase activity"/>
    <property type="evidence" value="ECO:0007669"/>
    <property type="project" value="InterPro"/>
</dbReference>
<dbReference type="PROSITE" id="PS50113">
    <property type="entry name" value="PAC"/>
    <property type="match status" value="1"/>
</dbReference>
<evidence type="ECO:0000259" key="24">
    <source>
        <dbReference type="PROSITE" id="PS50839"/>
    </source>
</evidence>
<dbReference type="InterPro" id="IPR005467">
    <property type="entry name" value="His_kinase_dom"/>
</dbReference>
<dbReference type="InterPro" id="IPR036890">
    <property type="entry name" value="HATPase_C_sf"/>
</dbReference>
<evidence type="ECO:0000256" key="10">
    <source>
        <dbReference type="ARBA" id="ARBA00022692"/>
    </source>
</evidence>
<dbReference type="Pfam" id="PF03924">
    <property type="entry name" value="CHASE"/>
    <property type="match status" value="1"/>
</dbReference>
<dbReference type="Gene3D" id="1.20.5.1930">
    <property type="match status" value="1"/>
</dbReference>
<evidence type="ECO:0000256" key="12">
    <source>
        <dbReference type="ARBA" id="ARBA00022777"/>
    </source>
</evidence>
<dbReference type="InterPro" id="IPR042240">
    <property type="entry name" value="CHASE_sf"/>
</dbReference>
<keyword evidence="12" id="KW-0418">Kinase</keyword>
<evidence type="ECO:0000256" key="16">
    <source>
        <dbReference type="ARBA" id="ARBA00023014"/>
    </source>
</evidence>
<feature type="domain" description="PAS" evidence="22">
    <location>
        <begin position="378"/>
        <end position="450"/>
    </location>
</feature>
<gene>
    <name evidence="25" type="ORF">BOW53_13500</name>
</gene>
<dbReference type="GO" id="GO:0046872">
    <property type="term" value="F:metal ion binding"/>
    <property type="evidence" value="ECO:0007669"/>
    <property type="project" value="UniProtKB-KW"/>
</dbReference>
<dbReference type="AlphaFoldDB" id="A0A1T2L1I3"/>
<dbReference type="PROSITE" id="PS50839">
    <property type="entry name" value="CHASE"/>
    <property type="match status" value="1"/>
</dbReference>
<dbReference type="InterPro" id="IPR050482">
    <property type="entry name" value="Sensor_HK_TwoCompSys"/>
</dbReference>
<keyword evidence="7" id="KW-0004">4Fe-4S</keyword>
<dbReference type="GO" id="GO:0005737">
    <property type="term" value="C:cytoplasm"/>
    <property type="evidence" value="ECO:0007669"/>
    <property type="project" value="UniProtKB-SubCell"/>
</dbReference>
<dbReference type="CDD" id="cd00130">
    <property type="entry name" value="PAS"/>
    <property type="match status" value="1"/>
</dbReference>
<dbReference type="InterPro" id="IPR006189">
    <property type="entry name" value="CHASE_dom"/>
</dbReference>
<feature type="domain" description="PAC" evidence="23">
    <location>
        <begin position="455"/>
        <end position="507"/>
    </location>
</feature>
<dbReference type="Pfam" id="PF07730">
    <property type="entry name" value="HisKA_3"/>
    <property type="match status" value="1"/>
</dbReference>
<evidence type="ECO:0000256" key="1">
    <source>
        <dbReference type="ARBA" id="ARBA00000085"/>
    </source>
</evidence>
<dbReference type="EC" id="2.7.13.3" evidence="5"/>
<evidence type="ECO:0000256" key="5">
    <source>
        <dbReference type="ARBA" id="ARBA00012438"/>
    </source>
</evidence>
<keyword evidence="16" id="KW-0411">Iron-sulfur</keyword>
<feature type="transmembrane region" description="Helical" evidence="20">
    <location>
        <begin position="7"/>
        <end position="25"/>
    </location>
</feature>
<dbReference type="InterPro" id="IPR000014">
    <property type="entry name" value="PAS"/>
</dbReference>
<keyword evidence="15" id="KW-0902">Two-component regulatory system</keyword>
<evidence type="ECO:0000256" key="4">
    <source>
        <dbReference type="ARBA" id="ARBA00004496"/>
    </source>
</evidence>
<dbReference type="InterPro" id="IPR013656">
    <property type="entry name" value="PAS_4"/>
</dbReference>
<dbReference type="SUPFAM" id="SSF55874">
    <property type="entry name" value="ATPase domain of HSP90 chaperone/DNA topoisomerase II/histidine kinase"/>
    <property type="match status" value="1"/>
</dbReference>
<organism evidence="25 26">
    <name type="scientific">Solemya pervernicosa gill symbiont</name>
    <dbReference type="NCBI Taxonomy" id="642797"/>
    <lineage>
        <taxon>Bacteria</taxon>
        <taxon>Pseudomonadati</taxon>
        <taxon>Pseudomonadota</taxon>
        <taxon>Gammaproteobacteria</taxon>
        <taxon>sulfur-oxidizing symbionts</taxon>
    </lineage>
</organism>
<dbReference type="PANTHER" id="PTHR24421:SF58">
    <property type="entry name" value="SIGNAL TRANSDUCTION HISTIDINE-PROTEIN KINASE_PHOSPHATASE UHPB"/>
    <property type="match status" value="1"/>
</dbReference>
<evidence type="ECO:0000256" key="9">
    <source>
        <dbReference type="ARBA" id="ARBA00022679"/>
    </source>
</evidence>
<comment type="catalytic activity">
    <reaction evidence="1">
        <text>ATP + protein L-histidine = ADP + protein N-phospho-L-histidine.</text>
        <dbReference type="EC" id="2.7.13.3"/>
    </reaction>
</comment>
<dbReference type="GO" id="GO:0046983">
    <property type="term" value="F:protein dimerization activity"/>
    <property type="evidence" value="ECO:0007669"/>
    <property type="project" value="InterPro"/>
</dbReference>
<dbReference type="EMBL" id="MPRL01000066">
    <property type="protein sequence ID" value="OOZ38968.1"/>
    <property type="molecule type" value="Genomic_DNA"/>
</dbReference>